<dbReference type="Proteomes" id="UP001055879">
    <property type="component" value="Linkage Group LG11"/>
</dbReference>
<dbReference type="EMBL" id="CM042057">
    <property type="protein sequence ID" value="KAI3691672.1"/>
    <property type="molecule type" value="Genomic_DNA"/>
</dbReference>
<reference evidence="1 2" key="2">
    <citation type="journal article" date="2022" name="Mol. Ecol. Resour.">
        <title>The genomes of chicory, endive, great burdock and yacon provide insights into Asteraceae paleo-polyploidization history and plant inulin production.</title>
        <authorList>
            <person name="Fan W."/>
            <person name="Wang S."/>
            <person name="Wang H."/>
            <person name="Wang A."/>
            <person name="Jiang F."/>
            <person name="Liu H."/>
            <person name="Zhao H."/>
            <person name="Xu D."/>
            <person name="Zhang Y."/>
        </authorList>
    </citation>
    <scope>NUCLEOTIDE SEQUENCE [LARGE SCALE GENOMIC DNA]</scope>
    <source>
        <strain evidence="2">cv. Niubang</strain>
    </source>
</reference>
<protein>
    <submittedName>
        <fullName evidence="1">Uncharacterized protein</fullName>
    </submittedName>
</protein>
<proteinExistence type="predicted"/>
<accession>A0ACB8Z137</accession>
<keyword evidence="2" id="KW-1185">Reference proteome</keyword>
<gene>
    <name evidence="1" type="ORF">L6452_31474</name>
</gene>
<evidence type="ECO:0000313" key="1">
    <source>
        <dbReference type="EMBL" id="KAI3691672.1"/>
    </source>
</evidence>
<reference evidence="2" key="1">
    <citation type="journal article" date="2022" name="Mol. Ecol. Resour.">
        <title>The genomes of chicory, endive, great burdock and yacon provide insights into Asteraceae palaeo-polyploidization history and plant inulin production.</title>
        <authorList>
            <person name="Fan W."/>
            <person name="Wang S."/>
            <person name="Wang H."/>
            <person name="Wang A."/>
            <person name="Jiang F."/>
            <person name="Liu H."/>
            <person name="Zhao H."/>
            <person name="Xu D."/>
            <person name="Zhang Y."/>
        </authorList>
    </citation>
    <scope>NUCLEOTIDE SEQUENCE [LARGE SCALE GENOMIC DNA]</scope>
    <source>
        <strain evidence="2">cv. Niubang</strain>
    </source>
</reference>
<comment type="caution">
    <text evidence="1">The sequence shown here is derived from an EMBL/GenBank/DDBJ whole genome shotgun (WGS) entry which is preliminary data.</text>
</comment>
<name>A0ACB8Z137_ARCLA</name>
<organism evidence="1 2">
    <name type="scientific">Arctium lappa</name>
    <name type="common">Greater burdock</name>
    <name type="synonym">Lappa major</name>
    <dbReference type="NCBI Taxonomy" id="4217"/>
    <lineage>
        <taxon>Eukaryota</taxon>
        <taxon>Viridiplantae</taxon>
        <taxon>Streptophyta</taxon>
        <taxon>Embryophyta</taxon>
        <taxon>Tracheophyta</taxon>
        <taxon>Spermatophyta</taxon>
        <taxon>Magnoliopsida</taxon>
        <taxon>eudicotyledons</taxon>
        <taxon>Gunneridae</taxon>
        <taxon>Pentapetalae</taxon>
        <taxon>asterids</taxon>
        <taxon>campanulids</taxon>
        <taxon>Asterales</taxon>
        <taxon>Asteraceae</taxon>
        <taxon>Carduoideae</taxon>
        <taxon>Cardueae</taxon>
        <taxon>Arctiinae</taxon>
        <taxon>Arctium</taxon>
    </lineage>
</organism>
<sequence length="209" mass="22716">MNKLHFYLLVLLIILQYTTGNAANATDPAANYVTASCKTTRYPSLCVRCLSTYARSIQGNDQLLAKAAISVSLNNAKSAAAYVTKLSRASGLKARELQAMKDCVNGMNSCVASLNQSVQELGKMARLKGQSFDWHMSNVETWVSSALTNQNTCARGFSDGSMNGPVKDAVIRRMSYVAQLTSNALALVNRFALRHKAGVRLYSHLAVSR</sequence>
<evidence type="ECO:0000313" key="2">
    <source>
        <dbReference type="Proteomes" id="UP001055879"/>
    </source>
</evidence>